<proteinExistence type="inferred from homology"/>
<evidence type="ECO:0000256" key="2">
    <source>
        <dbReference type="ARBA" id="ARBA00009399"/>
    </source>
</evidence>
<evidence type="ECO:0000259" key="7">
    <source>
        <dbReference type="Pfam" id="PF04138"/>
    </source>
</evidence>
<dbReference type="InterPro" id="IPR051401">
    <property type="entry name" value="GtrA_CellWall_Glycosyl"/>
</dbReference>
<keyword evidence="5 6" id="KW-0472">Membrane</keyword>
<dbReference type="Proteomes" id="UP001205566">
    <property type="component" value="Unassembled WGS sequence"/>
</dbReference>
<evidence type="ECO:0000313" key="8">
    <source>
        <dbReference type="EMBL" id="MCQ3831062.1"/>
    </source>
</evidence>
<comment type="caution">
    <text evidence="8">The sequence shown here is derived from an EMBL/GenBank/DDBJ whole genome shotgun (WGS) entry which is preliminary data.</text>
</comment>
<evidence type="ECO:0000256" key="5">
    <source>
        <dbReference type="ARBA" id="ARBA00023136"/>
    </source>
</evidence>
<evidence type="ECO:0000256" key="4">
    <source>
        <dbReference type="ARBA" id="ARBA00022989"/>
    </source>
</evidence>
<feature type="transmembrane region" description="Helical" evidence="6">
    <location>
        <begin position="121"/>
        <end position="142"/>
    </location>
</feature>
<keyword evidence="9" id="KW-1185">Reference proteome</keyword>
<dbReference type="PANTHER" id="PTHR38459">
    <property type="entry name" value="PROPHAGE BACTOPRENOL-LINKED GLUCOSE TRANSLOCASE HOMOLOG"/>
    <property type="match status" value="1"/>
</dbReference>
<evidence type="ECO:0000256" key="3">
    <source>
        <dbReference type="ARBA" id="ARBA00022692"/>
    </source>
</evidence>
<comment type="subcellular location">
    <subcellularLocation>
        <location evidence="1">Membrane</location>
        <topology evidence="1">Multi-pass membrane protein</topology>
    </subcellularLocation>
</comment>
<protein>
    <submittedName>
        <fullName evidence="8">GtrA family protein</fullName>
    </submittedName>
</protein>
<evidence type="ECO:0000256" key="6">
    <source>
        <dbReference type="SAM" id="Phobius"/>
    </source>
</evidence>
<evidence type="ECO:0000256" key="1">
    <source>
        <dbReference type="ARBA" id="ARBA00004141"/>
    </source>
</evidence>
<accession>A0ABT1P6F4</accession>
<reference evidence="8" key="1">
    <citation type="thesis" date="2020" institute="Technische Universitat Dresden" country="Dresden, Germany">
        <title>The Agarolytic System of Microbulbifer elongatus PORT2, Isolated from Batu Karas, Pangandaran West Java Indonesia.</title>
        <authorList>
            <person name="Anggraeni S.R."/>
        </authorList>
    </citation>
    <scope>NUCLEOTIDE SEQUENCE</scope>
    <source>
        <strain evidence="8">PORT2</strain>
    </source>
</reference>
<feature type="transmembrane region" description="Helical" evidence="6">
    <location>
        <begin position="56"/>
        <end position="79"/>
    </location>
</feature>
<dbReference type="RefSeq" id="WP_255875991.1">
    <property type="nucleotide sequence ID" value="NZ_JACASI010000046.1"/>
</dbReference>
<keyword evidence="3 6" id="KW-0812">Transmembrane</keyword>
<evidence type="ECO:0000313" key="9">
    <source>
        <dbReference type="Proteomes" id="UP001205566"/>
    </source>
</evidence>
<feature type="transmembrane region" description="Helical" evidence="6">
    <location>
        <begin position="91"/>
        <end position="115"/>
    </location>
</feature>
<name>A0ABT1P6F4_9GAMM</name>
<dbReference type="PANTHER" id="PTHR38459:SF1">
    <property type="entry name" value="PROPHAGE BACTOPRENOL-LINKED GLUCOSE TRANSLOCASE HOMOLOG"/>
    <property type="match status" value="1"/>
</dbReference>
<organism evidence="8 9">
    <name type="scientific">Microbulbifer elongatus</name>
    <dbReference type="NCBI Taxonomy" id="86173"/>
    <lineage>
        <taxon>Bacteria</taxon>
        <taxon>Pseudomonadati</taxon>
        <taxon>Pseudomonadota</taxon>
        <taxon>Gammaproteobacteria</taxon>
        <taxon>Cellvibrionales</taxon>
        <taxon>Microbulbiferaceae</taxon>
        <taxon>Microbulbifer</taxon>
    </lineage>
</organism>
<feature type="transmembrane region" description="Helical" evidence="6">
    <location>
        <begin position="28"/>
        <end position="50"/>
    </location>
</feature>
<dbReference type="InterPro" id="IPR007267">
    <property type="entry name" value="GtrA_DPMS_TM"/>
</dbReference>
<dbReference type="Pfam" id="PF04138">
    <property type="entry name" value="GtrA_DPMS_TM"/>
    <property type="match status" value="1"/>
</dbReference>
<keyword evidence="4 6" id="KW-1133">Transmembrane helix</keyword>
<dbReference type="EMBL" id="JACASI010000046">
    <property type="protein sequence ID" value="MCQ3831062.1"/>
    <property type="molecule type" value="Genomic_DNA"/>
</dbReference>
<comment type="similarity">
    <text evidence="2">Belongs to the GtrA family.</text>
</comment>
<feature type="domain" description="GtrA/DPMS transmembrane" evidence="7">
    <location>
        <begin position="31"/>
        <end position="141"/>
    </location>
</feature>
<sequence length="149" mass="16328">MHKPGGPAAAQRPAPIWWRPVMRLLRRFGSFVVVGGLATGVQYLLLVLLVELAGVFAVLASAIAYGVASALNYLLNFYITFQGQAGHTQALPRFAGVVAIGLGVNTLCFTVSLLFLPYLLAQVAATLVTLVSNFVLHQFWVYRERKWRP</sequence>
<gene>
    <name evidence="8" type="ORF">HXX02_16605</name>
</gene>